<keyword evidence="1" id="KW-0732">Signal</keyword>
<dbReference type="AlphaFoldDB" id="A0A9N9MYJ1"/>
<evidence type="ECO:0000256" key="1">
    <source>
        <dbReference type="SAM" id="SignalP"/>
    </source>
</evidence>
<feature type="chain" id="PRO_5040370220" description="Secreted protein" evidence="1">
    <location>
        <begin position="31"/>
        <end position="128"/>
    </location>
</feature>
<evidence type="ECO:0008006" key="4">
    <source>
        <dbReference type="Google" id="ProtNLM"/>
    </source>
</evidence>
<organism evidence="2 3">
    <name type="scientific">Ceutorhynchus assimilis</name>
    <name type="common">cabbage seed weevil</name>
    <dbReference type="NCBI Taxonomy" id="467358"/>
    <lineage>
        <taxon>Eukaryota</taxon>
        <taxon>Metazoa</taxon>
        <taxon>Ecdysozoa</taxon>
        <taxon>Arthropoda</taxon>
        <taxon>Hexapoda</taxon>
        <taxon>Insecta</taxon>
        <taxon>Pterygota</taxon>
        <taxon>Neoptera</taxon>
        <taxon>Endopterygota</taxon>
        <taxon>Coleoptera</taxon>
        <taxon>Polyphaga</taxon>
        <taxon>Cucujiformia</taxon>
        <taxon>Curculionidae</taxon>
        <taxon>Ceutorhynchinae</taxon>
        <taxon>Ceutorhynchus</taxon>
    </lineage>
</organism>
<feature type="signal peptide" evidence="1">
    <location>
        <begin position="1"/>
        <end position="30"/>
    </location>
</feature>
<protein>
    <recommendedName>
        <fullName evidence="4">Secreted protein</fullName>
    </recommendedName>
</protein>
<sequence>MSMRTKVQHKNHIMKLALILLSLSIATVLGTSPIQSPPHPCQCWPEWNPVLEGADYHCKDSRSEKTFHCNIEIPPICTCKQNGSLVKLPLGEVNCVGGGHNDYDNTNCETTPEWEAWFNKNPQYRLYH</sequence>
<name>A0A9N9MYJ1_9CUCU</name>
<dbReference type="EMBL" id="OU892284">
    <property type="protein sequence ID" value="CAG9772904.1"/>
    <property type="molecule type" value="Genomic_DNA"/>
</dbReference>
<dbReference type="Proteomes" id="UP001152799">
    <property type="component" value="Chromosome 8"/>
</dbReference>
<accession>A0A9N9MYJ1</accession>
<gene>
    <name evidence="2" type="ORF">CEUTPL_LOCUS13305</name>
</gene>
<dbReference type="OrthoDB" id="6738994at2759"/>
<reference evidence="2" key="1">
    <citation type="submission" date="2022-01" db="EMBL/GenBank/DDBJ databases">
        <authorList>
            <person name="King R."/>
        </authorList>
    </citation>
    <scope>NUCLEOTIDE SEQUENCE</scope>
</reference>
<keyword evidence="3" id="KW-1185">Reference proteome</keyword>
<evidence type="ECO:0000313" key="2">
    <source>
        <dbReference type="EMBL" id="CAG9772904.1"/>
    </source>
</evidence>
<proteinExistence type="predicted"/>
<evidence type="ECO:0000313" key="3">
    <source>
        <dbReference type="Proteomes" id="UP001152799"/>
    </source>
</evidence>